<dbReference type="Proteomes" id="UP000054032">
    <property type="component" value="Unassembled WGS sequence"/>
</dbReference>
<evidence type="ECO:0000313" key="2">
    <source>
        <dbReference type="Proteomes" id="UP000054032"/>
    </source>
</evidence>
<sequence>MRFIIAFLKYPRRSLFKRYSRVSDEDFGLEFGEKHYKTTSHTNVGSEKRFRIWVALAWFFALTSAELIFNNWELRNDNDFRTCGGRFDTEFLPATQAIKFIKTRLPSSPRIGETGEKYFLPNSNIFASAGSPSPVVDKAWNISTGEIGESSDEYSDDRRGGYRTG</sequence>
<organism evidence="1 2">
    <name type="scientific">Bipolaris oryzae ATCC 44560</name>
    <dbReference type="NCBI Taxonomy" id="930090"/>
    <lineage>
        <taxon>Eukaryota</taxon>
        <taxon>Fungi</taxon>
        <taxon>Dikarya</taxon>
        <taxon>Ascomycota</taxon>
        <taxon>Pezizomycotina</taxon>
        <taxon>Dothideomycetes</taxon>
        <taxon>Pleosporomycetidae</taxon>
        <taxon>Pleosporales</taxon>
        <taxon>Pleosporineae</taxon>
        <taxon>Pleosporaceae</taxon>
        <taxon>Bipolaris</taxon>
    </lineage>
</organism>
<name>W6Z2M2_COCMI</name>
<protein>
    <submittedName>
        <fullName evidence="1">Uncharacterized protein</fullName>
    </submittedName>
</protein>
<dbReference type="EMBL" id="KI964014">
    <property type="protein sequence ID" value="EUC43978.1"/>
    <property type="molecule type" value="Genomic_DNA"/>
</dbReference>
<dbReference type="HOGENOM" id="CLU_1610468_0_0_1"/>
<dbReference type="AlphaFoldDB" id="W6Z2M2"/>
<dbReference type="STRING" id="930090.W6Z2M2"/>
<proteinExistence type="predicted"/>
<dbReference type="RefSeq" id="XP_007689478.1">
    <property type="nucleotide sequence ID" value="XM_007691288.1"/>
</dbReference>
<dbReference type="GeneID" id="19123393"/>
<gene>
    <name evidence="1" type="ORF">COCMIDRAFT_38105</name>
</gene>
<accession>W6Z2M2</accession>
<dbReference type="KEGG" id="bor:COCMIDRAFT_38105"/>
<reference evidence="1 2" key="1">
    <citation type="journal article" date="2013" name="PLoS Genet.">
        <title>Comparative genome structure, secondary metabolite, and effector coding capacity across Cochliobolus pathogens.</title>
        <authorList>
            <person name="Condon B.J."/>
            <person name="Leng Y."/>
            <person name="Wu D."/>
            <person name="Bushley K.E."/>
            <person name="Ohm R.A."/>
            <person name="Otillar R."/>
            <person name="Martin J."/>
            <person name="Schackwitz W."/>
            <person name="Grimwood J."/>
            <person name="MohdZainudin N."/>
            <person name="Xue C."/>
            <person name="Wang R."/>
            <person name="Manning V.A."/>
            <person name="Dhillon B."/>
            <person name="Tu Z.J."/>
            <person name="Steffenson B.J."/>
            <person name="Salamov A."/>
            <person name="Sun H."/>
            <person name="Lowry S."/>
            <person name="LaButti K."/>
            <person name="Han J."/>
            <person name="Copeland A."/>
            <person name="Lindquist E."/>
            <person name="Barry K."/>
            <person name="Schmutz J."/>
            <person name="Baker S.E."/>
            <person name="Ciuffetti L.M."/>
            <person name="Grigoriev I.V."/>
            <person name="Zhong S."/>
            <person name="Turgeon B.G."/>
        </authorList>
    </citation>
    <scope>NUCLEOTIDE SEQUENCE [LARGE SCALE GENOMIC DNA]</scope>
    <source>
        <strain evidence="1 2">ATCC 44560</strain>
    </source>
</reference>
<keyword evidence="2" id="KW-1185">Reference proteome</keyword>
<dbReference type="OrthoDB" id="3691914at2759"/>
<evidence type="ECO:0000313" key="1">
    <source>
        <dbReference type="EMBL" id="EUC43978.1"/>
    </source>
</evidence>